<gene>
    <name evidence="2" type="ORF">OE88DRAFT_556689</name>
</gene>
<organism evidence="2 3">
    <name type="scientific">Heliocybe sulcata</name>
    <dbReference type="NCBI Taxonomy" id="5364"/>
    <lineage>
        <taxon>Eukaryota</taxon>
        <taxon>Fungi</taxon>
        <taxon>Dikarya</taxon>
        <taxon>Basidiomycota</taxon>
        <taxon>Agaricomycotina</taxon>
        <taxon>Agaricomycetes</taxon>
        <taxon>Gloeophyllales</taxon>
        <taxon>Gloeophyllaceae</taxon>
        <taxon>Heliocybe</taxon>
    </lineage>
</organism>
<dbReference type="InterPro" id="IPR001810">
    <property type="entry name" value="F-box_dom"/>
</dbReference>
<dbReference type="PROSITE" id="PS50181">
    <property type="entry name" value="FBOX"/>
    <property type="match status" value="1"/>
</dbReference>
<dbReference type="Proteomes" id="UP000305948">
    <property type="component" value="Unassembled WGS sequence"/>
</dbReference>
<keyword evidence="3" id="KW-1185">Reference proteome</keyword>
<feature type="domain" description="F-box" evidence="1">
    <location>
        <begin position="2"/>
        <end position="48"/>
    </location>
</feature>
<name>A0A5C3MUR6_9AGAM</name>
<dbReference type="SUPFAM" id="SSF81383">
    <property type="entry name" value="F-box domain"/>
    <property type="match status" value="1"/>
</dbReference>
<evidence type="ECO:0000313" key="3">
    <source>
        <dbReference type="Proteomes" id="UP000305948"/>
    </source>
</evidence>
<dbReference type="STRING" id="5364.A0A5C3MUR6"/>
<dbReference type="AlphaFoldDB" id="A0A5C3MUR6"/>
<evidence type="ECO:0000313" key="2">
    <source>
        <dbReference type="EMBL" id="TFK48206.1"/>
    </source>
</evidence>
<reference evidence="2 3" key="1">
    <citation type="journal article" date="2019" name="Nat. Ecol. Evol.">
        <title>Megaphylogeny resolves global patterns of mushroom evolution.</title>
        <authorList>
            <person name="Varga T."/>
            <person name="Krizsan K."/>
            <person name="Foldi C."/>
            <person name="Dima B."/>
            <person name="Sanchez-Garcia M."/>
            <person name="Sanchez-Ramirez S."/>
            <person name="Szollosi G.J."/>
            <person name="Szarkandi J.G."/>
            <person name="Papp V."/>
            <person name="Albert L."/>
            <person name="Andreopoulos W."/>
            <person name="Angelini C."/>
            <person name="Antonin V."/>
            <person name="Barry K.W."/>
            <person name="Bougher N.L."/>
            <person name="Buchanan P."/>
            <person name="Buyck B."/>
            <person name="Bense V."/>
            <person name="Catcheside P."/>
            <person name="Chovatia M."/>
            <person name="Cooper J."/>
            <person name="Damon W."/>
            <person name="Desjardin D."/>
            <person name="Finy P."/>
            <person name="Geml J."/>
            <person name="Haridas S."/>
            <person name="Hughes K."/>
            <person name="Justo A."/>
            <person name="Karasinski D."/>
            <person name="Kautmanova I."/>
            <person name="Kiss B."/>
            <person name="Kocsube S."/>
            <person name="Kotiranta H."/>
            <person name="LaButti K.M."/>
            <person name="Lechner B.E."/>
            <person name="Liimatainen K."/>
            <person name="Lipzen A."/>
            <person name="Lukacs Z."/>
            <person name="Mihaltcheva S."/>
            <person name="Morgado L.N."/>
            <person name="Niskanen T."/>
            <person name="Noordeloos M.E."/>
            <person name="Ohm R.A."/>
            <person name="Ortiz-Santana B."/>
            <person name="Ovrebo C."/>
            <person name="Racz N."/>
            <person name="Riley R."/>
            <person name="Savchenko A."/>
            <person name="Shiryaev A."/>
            <person name="Soop K."/>
            <person name="Spirin V."/>
            <person name="Szebenyi C."/>
            <person name="Tomsovsky M."/>
            <person name="Tulloss R.E."/>
            <person name="Uehling J."/>
            <person name="Grigoriev I.V."/>
            <person name="Vagvolgyi C."/>
            <person name="Papp T."/>
            <person name="Martin F.M."/>
            <person name="Miettinen O."/>
            <person name="Hibbett D.S."/>
            <person name="Nagy L.G."/>
        </authorList>
    </citation>
    <scope>NUCLEOTIDE SEQUENCE [LARGE SCALE GENOMIC DNA]</scope>
    <source>
        <strain evidence="2 3">OMC1185</strain>
    </source>
</reference>
<accession>A0A5C3MUR6</accession>
<sequence length="507" mass="57004">MPFSLDTLHDDVLVYLFGFLAVPDILGMRQTCRRLRMISLMRTVWLTECNTVKSQGFPFPEKALAAMDMPELERRARRAYQLGNKWSSLDHMAPRATCVFEANPGNPIMNLRFLPRSDGKWIVTVSQGIWSVLAFWHMNADEPGSIIKVAEWTRKGTFFHAFVVNQDPDSEATVAVSVSLSQQRTDHQIDILQLRHNVYNGLSSLRLVTSIETSHLPVTLRGGILAMSDRADETRILNWRDGSESVLHDKEEADLTSWQYNRCLQVVFAHESILVIRARSVNMFPEPVLLKAEGIRVYDPVATYSFGWIDAVAVNVVHTPPGYRDQTDISTGSPLRPLSILLREDGDDPWAPDACSVSLFELLPNPTYVSIHSEQGRISPGQSPYIFPPVHKHRVRSIRGYLRCNSLFLGKFGTALWIQPREPGHLGLTALELHSQDAQVAGPAAANESLMTTVFPGPLLSADRVHMILNKKLWTNELRYWASMDYDEENGVIALGNNHGDVTVLEL</sequence>
<dbReference type="EMBL" id="ML213520">
    <property type="protein sequence ID" value="TFK48206.1"/>
    <property type="molecule type" value="Genomic_DNA"/>
</dbReference>
<evidence type="ECO:0000259" key="1">
    <source>
        <dbReference type="PROSITE" id="PS50181"/>
    </source>
</evidence>
<proteinExistence type="predicted"/>
<dbReference type="OrthoDB" id="3034442at2759"/>
<protein>
    <recommendedName>
        <fullName evidence="1">F-box domain-containing protein</fullName>
    </recommendedName>
</protein>
<dbReference type="InterPro" id="IPR036047">
    <property type="entry name" value="F-box-like_dom_sf"/>
</dbReference>